<keyword evidence="2" id="KW-0812">Transmembrane</keyword>
<reference evidence="4 5" key="1">
    <citation type="submission" date="2017-03" db="EMBL/GenBank/DDBJ databases">
        <title>WGS assembly of Porphyra umbilicalis.</title>
        <authorList>
            <person name="Brawley S.H."/>
            <person name="Blouin N.A."/>
            <person name="Ficko-Blean E."/>
            <person name="Wheeler G.L."/>
            <person name="Lohr M."/>
            <person name="Goodson H.V."/>
            <person name="Jenkins J.W."/>
            <person name="Blaby-Haas C.E."/>
            <person name="Helliwell K.E."/>
            <person name="Chan C."/>
            <person name="Marriage T."/>
            <person name="Bhattacharya D."/>
            <person name="Klein A.S."/>
            <person name="Badis Y."/>
            <person name="Brodie J."/>
            <person name="Cao Y."/>
            <person name="Collen J."/>
            <person name="Dittami S.M."/>
            <person name="Gachon C.M."/>
            <person name="Green B.R."/>
            <person name="Karpowicz S."/>
            <person name="Kim J.W."/>
            <person name="Kudahl U."/>
            <person name="Lin S."/>
            <person name="Michel G."/>
            <person name="Mittag M."/>
            <person name="Olson B.J."/>
            <person name="Pangilinan J."/>
            <person name="Peng Y."/>
            <person name="Qiu H."/>
            <person name="Shu S."/>
            <person name="Singer J.T."/>
            <person name="Smith A.G."/>
            <person name="Sprecher B.N."/>
            <person name="Wagner V."/>
            <person name="Wang W."/>
            <person name="Wang Z.-Y."/>
            <person name="Yan J."/>
            <person name="Yarish C."/>
            <person name="Zoeuner-Riek S."/>
            <person name="Zhuang Y."/>
            <person name="Zou Y."/>
            <person name="Lindquist E.A."/>
            <person name="Grimwood J."/>
            <person name="Barry K."/>
            <person name="Rokhsar D.S."/>
            <person name="Schmutz J."/>
            <person name="Stiller J.W."/>
            <person name="Grossman A.R."/>
            <person name="Prochnik S.E."/>
        </authorList>
    </citation>
    <scope>NUCLEOTIDE SEQUENCE [LARGE SCALE GENOMIC DNA]</scope>
    <source>
        <strain evidence="4">4086291</strain>
    </source>
</reference>
<organism evidence="4 5">
    <name type="scientific">Porphyra umbilicalis</name>
    <name type="common">Purple laver</name>
    <name type="synonym">Red alga</name>
    <dbReference type="NCBI Taxonomy" id="2786"/>
    <lineage>
        <taxon>Eukaryota</taxon>
        <taxon>Rhodophyta</taxon>
        <taxon>Bangiophyceae</taxon>
        <taxon>Bangiales</taxon>
        <taxon>Bangiaceae</taxon>
        <taxon>Porphyra</taxon>
    </lineage>
</organism>
<name>A0A1X6NPG8_PORUM</name>
<evidence type="ECO:0000313" key="5">
    <source>
        <dbReference type="Proteomes" id="UP000218209"/>
    </source>
</evidence>
<dbReference type="AlphaFoldDB" id="A0A1X6NPG8"/>
<evidence type="ECO:0000256" key="1">
    <source>
        <dbReference type="SAM" id="MobiDB-lite"/>
    </source>
</evidence>
<accession>A0A1X6NPG8</accession>
<proteinExistence type="predicted"/>
<feature type="transmembrane region" description="Helical" evidence="2">
    <location>
        <begin position="570"/>
        <end position="590"/>
    </location>
</feature>
<dbReference type="Proteomes" id="UP000218209">
    <property type="component" value="Unassembled WGS sequence"/>
</dbReference>
<dbReference type="EMBL" id="KV919250">
    <property type="protein sequence ID" value="OSX70487.1"/>
    <property type="molecule type" value="Genomic_DNA"/>
</dbReference>
<feature type="chain" id="PRO_5012507639" evidence="3">
    <location>
        <begin position="41"/>
        <end position="796"/>
    </location>
</feature>
<feature type="transmembrane region" description="Helical" evidence="2">
    <location>
        <begin position="684"/>
        <end position="709"/>
    </location>
</feature>
<feature type="region of interest" description="Disordered" evidence="1">
    <location>
        <begin position="358"/>
        <end position="382"/>
    </location>
</feature>
<gene>
    <name evidence="4" type="ORF">BU14_0742s0008</name>
</gene>
<keyword evidence="5" id="KW-1185">Reference proteome</keyword>
<keyword evidence="3" id="KW-0732">Signal</keyword>
<keyword evidence="2" id="KW-0472">Membrane</keyword>
<keyword evidence="2" id="KW-1133">Transmembrane helix</keyword>
<evidence type="ECO:0000256" key="2">
    <source>
        <dbReference type="SAM" id="Phobius"/>
    </source>
</evidence>
<sequence length="796" mass="80630">MALLRRRCRGRGGAAAPVAAAAAAVLFGVLAAGAPPPVGAAGRAFPGGAFPAYGRFPALHALQCDTGGPTAANGRRGFILNGAFHAAADGVCAAPLTDLSPLLDGVPTARAESARGRHVLRMARDFVPGSDPRKALTRYYPLALSTAGSGGGGGGGGGGARPRVRGGSADARVTFEADVVALLTLQRNTEGGEVERTSGNFEVLSITRTSRGVCRHSQCNDLTAVDTTGVGACRTFNCANGFDAAAANAAADLPSVKARAAAAAIAAAAAANRSIDELPTAPVGTVPVVTYTDTTGTTRYVSMLQTPLLSLGRGVLADATWLNGGGWDLASDVRLTNLHRHQLPPGVDARMGEAAWKLGGGLPAPRERPNAPDDEAEAAGASAAAAAGAADADAPTATSWPSMIAYVFCSGGARAFALNSRLCDGLFARVSPAATVDLDGAAVTTSDEALTLSTSAAFWSIVPAADGGAPPPPPCALDATMAATGPTPPWLAGTRSREINAASAAERALAGRLGRCAFPLLAAAPVDEAAALRATEKAGRLVDLQRLSISYDEAVFAVPPPPPPSTLADVVTAIVLVLPEAVATIVMYLSTRVWRRREVVSLAVIVGTGCVALLSVILLALEEVRGAAWVAASTRDALHVYLSPTAGDCVGEVPHDCRQGLKGSALLLSESLIIIARNGYHPRVLIATAATVGGIYLAGCVWVAVAVACRIARRRSDAKGHASEGEASASTAVGGGGYARPAGVASRVRACFAHACWCRRPRGGGGDACGAADADVEATLPAQMDFCDRSHERAAT</sequence>
<protein>
    <submittedName>
        <fullName evidence="4">Uncharacterized protein</fullName>
    </submittedName>
</protein>
<feature type="signal peptide" evidence="3">
    <location>
        <begin position="1"/>
        <end position="40"/>
    </location>
</feature>
<evidence type="ECO:0000313" key="4">
    <source>
        <dbReference type="EMBL" id="OSX70487.1"/>
    </source>
</evidence>
<evidence type="ECO:0000256" key="3">
    <source>
        <dbReference type="SAM" id="SignalP"/>
    </source>
</evidence>
<feature type="transmembrane region" description="Helical" evidence="2">
    <location>
        <begin position="602"/>
        <end position="621"/>
    </location>
</feature>